<dbReference type="PROSITE" id="PS50883">
    <property type="entry name" value="EAL"/>
    <property type="match status" value="1"/>
</dbReference>
<protein>
    <submittedName>
        <fullName evidence="8">Diguanylate cyclase</fullName>
    </submittedName>
</protein>
<feature type="domain" description="Response regulatory" evidence="3">
    <location>
        <begin position="2"/>
        <end position="128"/>
    </location>
</feature>
<dbReference type="PANTHER" id="PTHR44757:SF2">
    <property type="entry name" value="BIOFILM ARCHITECTURE MAINTENANCE PROTEIN MBAA"/>
    <property type="match status" value="1"/>
</dbReference>
<feature type="domain" description="GGDEF" evidence="7">
    <location>
        <begin position="634"/>
        <end position="779"/>
    </location>
</feature>
<evidence type="ECO:0000256" key="1">
    <source>
        <dbReference type="PROSITE-ProRule" id="PRU00169"/>
    </source>
</evidence>
<dbReference type="PROSITE" id="PS50887">
    <property type="entry name" value="GGDEF"/>
    <property type="match status" value="2"/>
</dbReference>
<feature type="domain" description="EAL" evidence="6">
    <location>
        <begin position="790"/>
        <end position="1041"/>
    </location>
</feature>
<dbReference type="Pfam" id="PF00563">
    <property type="entry name" value="EAL"/>
    <property type="match status" value="1"/>
</dbReference>
<dbReference type="SMART" id="SM00448">
    <property type="entry name" value="REC"/>
    <property type="match status" value="1"/>
</dbReference>
<dbReference type="SMART" id="SM00086">
    <property type="entry name" value="PAC"/>
    <property type="match status" value="2"/>
</dbReference>
<dbReference type="Pfam" id="PF00072">
    <property type="entry name" value="Response_reg"/>
    <property type="match status" value="1"/>
</dbReference>
<dbReference type="InterPro" id="IPR001633">
    <property type="entry name" value="EAL_dom"/>
</dbReference>
<evidence type="ECO:0000256" key="2">
    <source>
        <dbReference type="SAM" id="Coils"/>
    </source>
</evidence>
<evidence type="ECO:0000313" key="8">
    <source>
        <dbReference type="EMBL" id="MBV6341703.1"/>
    </source>
</evidence>
<dbReference type="InterPro" id="IPR052155">
    <property type="entry name" value="Biofilm_reg_signaling"/>
</dbReference>
<feature type="domain" description="GGDEF" evidence="7">
    <location>
        <begin position="192"/>
        <end position="329"/>
    </location>
</feature>
<accession>A0ABS6RZZ4</accession>
<dbReference type="CDD" id="cd01949">
    <property type="entry name" value="GGDEF"/>
    <property type="match status" value="2"/>
</dbReference>
<dbReference type="InterPro" id="IPR000014">
    <property type="entry name" value="PAS"/>
</dbReference>
<dbReference type="InterPro" id="IPR000700">
    <property type="entry name" value="PAS-assoc_C"/>
</dbReference>
<dbReference type="InterPro" id="IPR000160">
    <property type="entry name" value="GGDEF_dom"/>
</dbReference>
<gene>
    <name evidence="8" type="ORF">HWQ67_08900</name>
</gene>
<dbReference type="PANTHER" id="PTHR44757">
    <property type="entry name" value="DIGUANYLATE CYCLASE DGCP"/>
    <property type="match status" value="1"/>
</dbReference>
<dbReference type="InterPro" id="IPR001789">
    <property type="entry name" value="Sig_transdc_resp-reg_receiver"/>
</dbReference>
<dbReference type="Pfam" id="PF00990">
    <property type="entry name" value="GGDEF"/>
    <property type="match status" value="2"/>
</dbReference>
<dbReference type="CDD" id="cd01948">
    <property type="entry name" value="EAL"/>
    <property type="match status" value="1"/>
</dbReference>
<dbReference type="SMART" id="SM00091">
    <property type="entry name" value="PAS"/>
    <property type="match status" value="2"/>
</dbReference>
<dbReference type="Pfam" id="PF13426">
    <property type="entry name" value="PAS_9"/>
    <property type="match status" value="2"/>
</dbReference>
<keyword evidence="9" id="KW-1185">Reference proteome</keyword>
<feature type="domain" description="PAC" evidence="5">
    <location>
        <begin position="548"/>
        <end position="602"/>
    </location>
</feature>
<name>A0ABS6RZZ4_9BACT</name>
<dbReference type="SMART" id="SM00052">
    <property type="entry name" value="EAL"/>
    <property type="match status" value="1"/>
</dbReference>
<dbReference type="PROSITE" id="PS50112">
    <property type="entry name" value="PAS"/>
    <property type="match status" value="1"/>
</dbReference>
<dbReference type="EMBL" id="JABXWD010000139">
    <property type="protein sequence ID" value="MBV6341703.1"/>
    <property type="molecule type" value="Genomic_DNA"/>
</dbReference>
<evidence type="ECO:0000259" key="3">
    <source>
        <dbReference type="PROSITE" id="PS50110"/>
    </source>
</evidence>
<dbReference type="NCBIfam" id="TIGR00254">
    <property type="entry name" value="GGDEF"/>
    <property type="match status" value="2"/>
</dbReference>
<evidence type="ECO:0000313" key="9">
    <source>
        <dbReference type="Proteomes" id="UP001196980"/>
    </source>
</evidence>
<reference evidence="8 9" key="1">
    <citation type="journal article" date="2020" name="J Geophys Res Biogeosci">
        <title>Magnetotaxis as an Adaptation to Enable Bacterial Shuttling of Microbial Sulfur and Sulfur Cycling Across Aquatic Oxic#Anoxic Interfaces.</title>
        <authorList>
            <person name="Li J."/>
            <person name="Liu P."/>
            <person name="Wang J."/>
            <person name="Roberts A.P."/>
            <person name="Pan Y."/>
        </authorList>
    </citation>
    <scope>NUCLEOTIDE SEQUENCE [LARGE SCALE GENOMIC DNA]</scope>
    <source>
        <strain evidence="8 9">MYR-1_YQ</strain>
    </source>
</reference>
<dbReference type="NCBIfam" id="TIGR00229">
    <property type="entry name" value="sensory_box"/>
    <property type="match status" value="1"/>
</dbReference>
<comment type="caution">
    <text evidence="8">The sequence shown here is derived from an EMBL/GenBank/DDBJ whole genome shotgun (WGS) entry which is preliminary data.</text>
</comment>
<dbReference type="RefSeq" id="WP_218252332.1">
    <property type="nucleotide sequence ID" value="NZ_JABXWD010000139.1"/>
</dbReference>
<feature type="coiled-coil region" evidence="2">
    <location>
        <begin position="130"/>
        <end position="164"/>
    </location>
</feature>
<dbReference type="InterPro" id="IPR001610">
    <property type="entry name" value="PAC"/>
</dbReference>
<dbReference type="Proteomes" id="UP001196980">
    <property type="component" value="Unassembled WGS sequence"/>
</dbReference>
<evidence type="ECO:0000259" key="6">
    <source>
        <dbReference type="PROSITE" id="PS50883"/>
    </source>
</evidence>
<proteinExistence type="predicted"/>
<evidence type="ECO:0000259" key="7">
    <source>
        <dbReference type="PROSITE" id="PS50887"/>
    </source>
</evidence>
<feature type="domain" description="PAS" evidence="4">
    <location>
        <begin position="477"/>
        <end position="521"/>
    </location>
</feature>
<dbReference type="PROSITE" id="PS50113">
    <property type="entry name" value="PAC"/>
    <property type="match status" value="1"/>
</dbReference>
<evidence type="ECO:0000259" key="4">
    <source>
        <dbReference type="PROSITE" id="PS50112"/>
    </source>
</evidence>
<dbReference type="SMART" id="SM00267">
    <property type="entry name" value="GGDEF"/>
    <property type="match status" value="2"/>
</dbReference>
<dbReference type="CDD" id="cd00130">
    <property type="entry name" value="PAS"/>
    <property type="match status" value="1"/>
</dbReference>
<feature type="modified residue" description="4-aspartylphosphate" evidence="1">
    <location>
        <position position="61"/>
    </location>
</feature>
<sequence length="1041" mass="116812">MSILIVDDSTDMLRLLQVFLKSAGYTDILFAESAQQAFEVLGVADAGSHSAPPGVELILMDIMMPAINGIDACARIKSHEHLRDIPIIMVSGVTEATSLQAAFNAGAVDYVTKPVNKIELVTRVRTVMKLKDEFDNRKARQEELVELNKQLTEKNKLLNKLSSIDFLTNIANRRTFEQILETEWRRSLRNASPLSALMIDIDFFKRYNDTYGHMAGDECITSVAKALQETLKRPADIVARYGGEEFVVLLPDSGIYGAVSVGEAMRRRVQQLAMPHVNSEAANIVTVSIGAASVVPEMDTAMVDLITSADKALYEAKHEGRNRVKAYVATETEANVPQPPAPKQYEHRARNDLSQAILDGLAINVAVLDRDGVIVSVNRSWQQYALQQDASCLLGITEGANYVEKCSATQQRCKQYSMPASEGVEAVFSGQTQRFEFEYRCSDNMWFLMHAVPLDREEGGVVISYFDITRLKGAEAEIKTLYAVVDESINIIYITDKDARIQYVNKTFEQITGYTKAEVIGTTPHLLSSGQTTHEQYEGLWNTISAGKTWRGIFKNKKKNGEFFWINGLVSVIKNDAGEITNYLAIQEDITDKMKSKQTIEYISYYDRTTRLLNRNRFMALLDQWIVGQSGSGAVGALLLVNLDAFKLINDTYGYIVGDEFLASIADMLRRTVSGDEGVDYDADNQAVNKVIVGRIGGDEFGVFIPDMGTAAAVEQAEGIRKQLEAMRFSEFMIRTSASIGIVIYPEHGTSTRELITRGDAAIYRAKELGQNRCHLYSNEDRYLEDIQVRLKEREQIKWALENNRFVPWFQPILDLRTNMISHYEALARMQVDERKVLYPPSFLYTAEKYGFIGSIDRMIIQKTLTVQSQVVQAKPHLSFGMNLSGKDLGDEQILHFIKDQIDILKVDPTRLIFEVTETAAISDLVKAIRSIRGLKELGCRISLDDFGVGFTSFKYLKDMEVDYIKIDGSFVKNLLNSDENRHIVKAIRDMAGGMGIMTVAEFVEDVETMNLLRDYGVDYAQGYLIGKPSPNLKQEDTFIV</sequence>
<evidence type="ECO:0000259" key="5">
    <source>
        <dbReference type="PROSITE" id="PS50113"/>
    </source>
</evidence>
<keyword evidence="1" id="KW-0597">Phosphoprotein</keyword>
<keyword evidence="2" id="KW-0175">Coiled coil</keyword>
<dbReference type="PROSITE" id="PS50110">
    <property type="entry name" value="RESPONSE_REGULATORY"/>
    <property type="match status" value="1"/>
</dbReference>
<organism evidence="8 9">
    <name type="scientific">Candidatus Magnetobacterium casense</name>
    <dbReference type="NCBI Taxonomy" id="1455061"/>
    <lineage>
        <taxon>Bacteria</taxon>
        <taxon>Pseudomonadati</taxon>
        <taxon>Nitrospirota</taxon>
        <taxon>Thermodesulfovibrionia</taxon>
        <taxon>Thermodesulfovibrionales</taxon>
        <taxon>Candidatus Magnetobacteriaceae</taxon>
        <taxon>Candidatus Magnetobacterium</taxon>
    </lineage>
</organism>